<dbReference type="Pfam" id="PF00266">
    <property type="entry name" value="Aminotran_5"/>
    <property type="match status" value="1"/>
</dbReference>
<dbReference type="InterPro" id="IPR024169">
    <property type="entry name" value="SP_NH2Trfase/AEP_transaminase"/>
</dbReference>
<evidence type="ECO:0000256" key="6">
    <source>
        <dbReference type="PIRNR" id="PIRNR000524"/>
    </source>
</evidence>
<comment type="cofactor">
    <cofactor evidence="1 6 8 10">
        <name>pyridoxal 5'-phosphate</name>
        <dbReference type="ChEBI" id="CHEBI:597326"/>
    </cofactor>
</comment>
<evidence type="ECO:0000259" key="11">
    <source>
        <dbReference type="Pfam" id="PF00266"/>
    </source>
</evidence>
<feature type="binding site" evidence="7">
    <location>
        <position position="364"/>
    </location>
    <ligand>
        <name>substrate</name>
    </ligand>
</feature>
<keyword evidence="4" id="KW-0808">Transferase</keyword>
<sequence>MGDNRERLDVAAPASLRTPLRLPHKALMGAGPVNADPRVLLAGSLPILGHMHPETIAVMDEIKEGLQYAFQTKNPVTLCLSCAGHGGMEASLSNVLEPGDVAVIAVSGLWGHRAADMATRHGARVVLLETPLGQPVSLEAAEEALAKHRPRLLFLVQCESSTSALQPLEGFGPLCHRYGALLVVDAVASLGGAPLWTDRWELDVVYTGSQKALNAPPGLAPITFSPRAMQRIEARKKPCSVYYWDVRVLGDYWGCFGRPRIYHHTCPITLFLALREALAIFASESLTATWRRHADAAQRLYDGLDRLGLGLSLFVEDPRHRTPTLTAVKVPPSVDPASVLRTAISRHGVEIGGGLGPTAGRIFRIGLFGVHANPMTVDMVLRVLEDSIKNPISVSKL</sequence>
<dbReference type="InterPro" id="IPR020578">
    <property type="entry name" value="Aminotrans_V_PyrdxlP_BS"/>
</dbReference>
<proteinExistence type="inferred from homology"/>
<evidence type="ECO:0000256" key="9">
    <source>
        <dbReference type="RuleBase" id="RU004075"/>
    </source>
</evidence>
<evidence type="ECO:0000256" key="1">
    <source>
        <dbReference type="ARBA" id="ARBA00001933"/>
    </source>
</evidence>
<dbReference type="PANTHER" id="PTHR21152:SF40">
    <property type="entry name" value="ALANINE--GLYOXYLATE AMINOTRANSFERASE"/>
    <property type="match status" value="1"/>
</dbReference>
<keyword evidence="5 6" id="KW-0663">Pyridoxal phosphate</keyword>
<dbReference type="InterPro" id="IPR015424">
    <property type="entry name" value="PyrdxlP-dep_Trfase"/>
</dbReference>
<name>A0AAV7XT54_9NEOP</name>
<comment type="catalytic activity">
    <reaction evidence="6">
        <text>glyoxylate + L-alanine = glycine + pyruvate</text>
        <dbReference type="Rhea" id="RHEA:24248"/>
        <dbReference type="ChEBI" id="CHEBI:15361"/>
        <dbReference type="ChEBI" id="CHEBI:36655"/>
        <dbReference type="ChEBI" id="CHEBI:57305"/>
        <dbReference type="ChEBI" id="CHEBI:57972"/>
        <dbReference type="EC" id="2.6.1.44"/>
    </reaction>
</comment>
<gene>
    <name evidence="12" type="ORF">ONE63_007836</name>
</gene>
<dbReference type="PIRSF" id="PIRSF000524">
    <property type="entry name" value="SPT"/>
    <property type="match status" value="1"/>
</dbReference>
<protein>
    <recommendedName>
        <fullName evidence="6">Alanine--glyoxylate aminotransferase</fullName>
        <ecNumber evidence="6">2.6.1.44</ecNumber>
    </recommendedName>
</protein>
<dbReference type="GO" id="GO:0019265">
    <property type="term" value="P:glycine biosynthetic process, by transamination of glyoxylate"/>
    <property type="evidence" value="ECO:0007669"/>
    <property type="project" value="TreeGrafter"/>
</dbReference>
<evidence type="ECO:0000256" key="2">
    <source>
        <dbReference type="ARBA" id="ARBA00009236"/>
    </source>
</evidence>
<keyword evidence="3" id="KW-0032">Aminotransferase</keyword>
<dbReference type="PROSITE" id="PS00595">
    <property type="entry name" value="AA_TRANSFER_CLASS_5"/>
    <property type="match status" value="1"/>
</dbReference>
<dbReference type="EMBL" id="JAPTSV010000005">
    <property type="protein sequence ID" value="KAJ1527901.1"/>
    <property type="molecule type" value="Genomic_DNA"/>
</dbReference>
<reference evidence="12" key="1">
    <citation type="submission" date="2022-12" db="EMBL/GenBank/DDBJ databases">
        <title>Chromosome-level genome assembly of the bean flower thrips Megalurothrips usitatus.</title>
        <authorList>
            <person name="Ma L."/>
            <person name="Liu Q."/>
            <person name="Li H."/>
            <person name="Cai W."/>
        </authorList>
    </citation>
    <scope>NUCLEOTIDE SEQUENCE</scope>
    <source>
        <strain evidence="12">Cailab_2022a</strain>
    </source>
</reference>
<evidence type="ECO:0000313" key="13">
    <source>
        <dbReference type="Proteomes" id="UP001075354"/>
    </source>
</evidence>
<dbReference type="GO" id="GO:0004760">
    <property type="term" value="F:L-serine-pyruvate transaminase activity"/>
    <property type="evidence" value="ECO:0007669"/>
    <property type="project" value="TreeGrafter"/>
</dbReference>
<evidence type="ECO:0000256" key="7">
    <source>
        <dbReference type="PIRSR" id="PIRSR000524-1"/>
    </source>
</evidence>
<evidence type="ECO:0000256" key="8">
    <source>
        <dbReference type="PIRSR" id="PIRSR000524-50"/>
    </source>
</evidence>
<dbReference type="SUPFAM" id="SSF53383">
    <property type="entry name" value="PLP-dependent transferases"/>
    <property type="match status" value="1"/>
</dbReference>
<dbReference type="Gene3D" id="3.90.1150.10">
    <property type="entry name" value="Aspartate Aminotransferase, domain 1"/>
    <property type="match status" value="1"/>
</dbReference>
<evidence type="ECO:0000256" key="4">
    <source>
        <dbReference type="ARBA" id="ARBA00022679"/>
    </source>
</evidence>
<evidence type="ECO:0000256" key="5">
    <source>
        <dbReference type="ARBA" id="ARBA00022898"/>
    </source>
</evidence>
<dbReference type="PANTHER" id="PTHR21152">
    <property type="entry name" value="AMINOTRANSFERASE CLASS V"/>
    <property type="match status" value="1"/>
</dbReference>
<dbReference type="AlphaFoldDB" id="A0AAV7XT54"/>
<comment type="similarity">
    <text evidence="2 6 9">Belongs to the class-V pyridoxal-phosphate-dependent aminotransferase family.</text>
</comment>
<feature type="modified residue" description="N6-(pyridoxal phosphate)lysine" evidence="8">
    <location>
        <position position="211"/>
    </location>
</feature>
<dbReference type="Proteomes" id="UP001075354">
    <property type="component" value="Chromosome 5"/>
</dbReference>
<dbReference type="EC" id="2.6.1.44" evidence="6"/>
<dbReference type="InterPro" id="IPR000192">
    <property type="entry name" value="Aminotrans_V_dom"/>
</dbReference>
<evidence type="ECO:0000256" key="3">
    <source>
        <dbReference type="ARBA" id="ARBA00022576"/>
    </source>
</evidence>
<evidence type="ECO:0000256" key="10">
    <source>
        <dbReference type="RuleBase" id="RU004504"/>
    </source>
</evidence>
<evidence type="ECO:0000313" key="12">
    <source>
        <dbReference type="EMBL" id="KAJ1527901.1"/>
    </source>
</evidence>
<dbReference type="GO" id="GO:0008453">
    <property type="term" value="F:alanine-glyoxylate transaminase activity"/>
    <property type="evidence" value="ECO:0007669"/>
    <property type="project" value="UniProtKB-EC"/>
</dbReference>
<dbReference type="InterPro" id="IPR015422">
    <property type="entry name" value="PyrdxlP-dep_Trfase_small"/>
</dbReference>
<organism evidence="12 13">
    <name type="scientific">Megalurothrips usitatus</name>
    <name type="common">bean blossom thrips</name>
    <dbReference type="NCBI Taxonomy" id="439358"/>
    <lineage>
        <taxon>Eukaryota</taxon>
        <taxon>Metazoa</taxon>
        <taxon>Ecdysozoa</taxon>
        <taxon>Arthropoda</taxon>
        <taxon>Hexapoda</taxon>
        <taxon>Insecta</taxon>
        <taxon>Pterygota</taxon>
        <taxon>Neoptera</taxon>
        <taxon>Paraneoptera</taxon>
        <taxon>Thysanoptera</taxon>
        <taxon>Terebrantia</taxon>
        <taxon>Thripoidea</taxon>
        <taxon>Thripidae</taxon>
        <taxon>Megalurothrips</taxon>
    </lineage>
</organism>
<keyword evidence="13" id="KW-1185">Reference proteome</keyword>
<comment type="caution">
    <text evidence="12">The sequence shown here is derived from an EMBL/GenBank/DDBJ whole genome shotgun (WGS) entry which is preliminary data.</text>
</comment>
<dbReference type="InterPro" id="IPR015421">
    <property type="entry name" value="PyrdxlP-dep_Trfase_major"/>
</dbReference>
<dbReference type="CDD" id="cd06451">
    <property type="entry name" value="AGAT_like"/>
    <property type="match status" value="1"/>
</dbReference>
<dbReference type="GO" id="GO:0005777">
    <property type="term" value="C:peroxisome"/>
    <property type="evidence" value="ECO:0007669"/>
    <property type="project" value="TreeGrafter"/>
</dbReference>
<feature type="domain" description="Aminotransferase class V" evidence="11">
    <location>
        <begin position="50"/>
        <end position="354"/>
    </location>
</feature>
<accession>A0AAV7XT54</accession>
<dbReference type="Gene3D" id="3.40.640.10">
    <property type="entry name" value="Type I PLP-dependent aspartate aminotransferase-like (Major domain)"/>
    <property type="match status" value="1"/>
</dbReference>
<dbReference type="FunFam" id="3.40.640.10:FF:000027">
    <property type="entry name" value="Serine--pyruvate aminotransferase, mitochondrial"/>
    <property type="match status" value="1"/>
</dbReference>